<keyword evidence="5" id="KW-0677">Repeat</keyword>
<dbReference type="InterPro" id="IPR032675">
    <property type="entry name" value="LRR_dom_sf"/>
</dbReference>
<feature type="compositionally biased region" description="Basic and acidic residues" evidence="9">
    <location>
        <begin position="421"/>
        <end position="520"/>
    </location>
</feature>
<dbReference type="Pfam" id="PF02466">
    <property type="entry name" value="Tim17"/>
    <property type="match status" value="1"/>
</dbReference>
<comment type="function">
    <text evidence="7">Required for proper contractility of visceral smooth muscle cells. Mediates nucleation of actin filaments.</text>
</comment>
<feature type="region of interest" description="Disordered" evidence="9">
    <location>
        <begin position="216"/>
        <end position="235"/>
    </location>
</feature>
<dbReference type="Gene3D" id="3.80.10.10">
    <property type="entry name" value="Ribonuclease Inhibitor"/>
    <property type="match status" value="1"/>
</dbReference>
<dbReference type="InterPro" id="IPR004934">
    <property type="entry name" value="TMOD"/>
</dbReference>
<dbReference type="GO" id="GO:0051694">
    <property type="term" value="P:pointed-end actin filament capping"/>
    <property type="evidence" value="ECO:0007669"/>
    <property type="project" value="InterPro"/>
</dbReference>
<dbReference type="FunFam" id="3.80.10.10:FF:000083">
    <property type="entry name" value="Leiomodin 1"/>
    <property type="match status" value="1"/>
</dbReference>
<gene>
    <name evidence="13" type="ORF">F2P81_012287</name>
</gene>
<dbReference type="Pfam" id="PF13908">
    <property type="entry name" value="Shisa_N"/>
    <property type="match status" value="1"/>
</dbReference>
<evidence type="ECO:0000313" key="14">
    <source>
        <dbReference type="Proteomes" id="UP000438429"/>
    </source>
</evidence>
<comment type="caution">
    <text evidence="13">The sequence shown here is derived from an EMBL/GenBank/DDBJ whole genome shotgun (WGS) entry which is preliminary data.</text>
</comment>
<dbReference type="GO" id="GO:0030239">
    <property type="term" value="P:myofibril assembly"/>
    <property type="evidence" value="ECO:0007669"/>
    <property type="project" value="TreeGrafter"/>
</dbReference>
<evidence type="ECO:0000256" key="1">
    <source>
        <dbReference type="ARBA" id="ARBA00004204"/>
    </source>
</evidence>
<dbReference type="GO" id="GO:0007015">
    <property type="term" value="P:actin filament organization"/>
    <property type="evidence" value="ECO:0007669"/>
    <property type="project" value="TreeGrafter"/>
</dbReference>
<evidence type="ECO:0000256" key="8">
    <source>
        <dbReference type="ARBA" id="ARBA00070932"/>
    </source>
</evidence>
<dbReference type="GO" id="GO:0006936">
    <property type="term" value="P:muscle contraction"/>
    <property type="evidence" value="ECO:0007669"/>
    <property type="project" value="TreeGrafter"/>
</dbReference>
<feature type="signal peptide" evidence="11">
    <location>
        <begin position="1"/>
        <end position="33"/>
    </location>
</feature>
<feature type="compositionally biased region" description="Polar residues" evidence="9">
    <location>
        <begin position="267"/>
        <end position="280"/>
    </location>
</feature>
<keyword evidence="10" id="KW-0812">Transmembrane</keyword>
<evidence type="ECO:0000256" key="3">
    <source>
        <dbReference type="ARBA" id="ARBA00022490"/>
    </source>
</evidence>
<feature type="region of interest" description="Disordered" evidence="9">
    <location>
        <begin position="267"/>
        <end position="520"/>
    </location>
</feature>
<feature type="domain" description="Shisa N-terminal" evidence="12">
    <location>
        <begin position="35"/>
        <end position="84"/>
    </location>
</feature>
<evidence type="ECO:0000313" key="13">
    <source>
        <dbReference type="EMBL" id="KAF0034529.1"/>
    </source>
</evidence>
<comment type="subcellular location">
    <subcellularLocation>
        <location evidence="2">Cytoplasm</location>
        <location evidence="2">Cytoskeleton</location>
    </subcellularLocation>
    <subcellularLocation>
        <location evidence="1">Cytoplasm</location>
        <location evidence="1">Myofibril</location>
        <location evidence="1">Sarcomere</location>
    </subcellularLocation>
</comment>
<feature type="compositionally biased region" description="Basic and acidic residues" evidence="9">
    <location>
        <begin position="316"/>
        <end position="411"/>
    </location>
</feature>
<dbReference type="EMBL" id="VEVO01000011">
    <property type="protein sequence ID" value="KAF0034529.1"/>
    <property type="molecule type" value="Genomic_DNA"/>
</dbReference>
<protein>
    <recommendedName>
        <fullName evidence="8">Leiomodin-1</fullName>
    </recommendedName>
</protein>
<keyword evidence="11" id="KW-0732">Signal</keyword>
<reference evidence="13 14" key="1">
    <citation type="submission" date="2019-06" db="EMBL/GenBank/DDBJ databases">
        <title>Draft genomes of female and male turbot (Scophthalmus maximus).</title>
        <authorList>
            <person name="Xu H."/>
            <person name="Xu X.-W."/>
            <person name="Shao C."/>
            <person name="Chen S."/>
        </authorList>
    </citation>
    <scope>NUCLEOTIDE SEQUENCE [LARGE SCALE GENOMIC DNA]</scope>
    <source>
        <strain evidence="13">Ysfricsl-2016a</strain>
        <tissue evidence="13">Blood</tissue>
    </source>
</reference>
<name>A0A6A4SP93_SCOMX</name>
<keyword evidence="4" id="KW-0597">Phosphoprotein</keyword>
<dbReference type="Proteomes" id="UP000438429">
    <property type="component" value="Unassembled WGS sequence"/>
</dbReference>
<organism evidence="13 14">
    <name type="scientific">Scophthalmus maximus</name>
    <name type="common">Turbot</name>
    <name type="synonym">Psetta maxima</name>
    <dbReference type="NCBI Taxonomy" id="52904"/>
    <lineage>
        <taxon>Eukaryota</taxon>
        <taxon>Metazoa</taxon>
        <taxon>Chordata</taxon>
        <taxon>Craniata</taxon>
        <taxon>Vertebrata</taxon>
        <taxon>Euteleostomi</taxon>
        <taxon>Actinopterygii</taxon>
        <taxon>Neopterygii</taxon>
        <taxon>Teleostei</taxon>
        <taxon>Neoteleostei</taxon>
        <taxon>Acanthomorphata</taxon>
        <taxon>Carangaria</taxon>
        <taxon>Pleuronectiformes</taxon>
        <taxon>Pleuronectoidei</taxon>
        <taxon>Scophthalmidae</taxon>
        <taxon>Scophthalmus</taxon>
    </lineage>
</organism>
<dbReference type="AlphaFoldDB" id="A0A6A4SP93"/>
<evidence type="ECO:0000259" key="12">
    <source>
        <dbReference type="Pfam" id="PF13908"/>
    </source>
</evidence>
<feature type="compositionally biased region" description="Basic and acidic residues" evidence="9">
    <location>
        <begin position="702"/>
        <end position="713"/>
    </location>
</feature>
<evidence type="ECO:0000256" key="6">
    <source>
        <dbReference type="ARBA" id="ARBA00023212"/>
    </source>
</evidence>
<evidence type="ECO:0000256" key="10">
    <source>
        <dbReference type="SAM" id="Phobius"/>
    </source>
</evidence>
<dbReference type="SUPFAM" id="SSF52047">
    <property type="entry name" value="RNI-like"/>
    <property type="match status" value="1"/>
</dbReference>
<keyword evidence="6" id="KW-0206">Cytoskeleton</keyword>
<evidence type="ECO:0000256" key="4">
    <source>
        <dbReference type="ARBA" id="ARBA00022553"/>
    </source>
</evidence>
<feature type="compositionally biased region" description="Basic and acidic residues" evidence="9">
    <location>
        <begin position="282"/>
        <end position="309"/>
    </location>
</feature>
<keyword evidence="10" id="KW-0472">Membrane</keyword>
<sequence length="1114" mass="124700">MGWRRILPAGNAPLIAVTLALLAVVLCSSPVGANEDCLWYVDKNGTWHNGFDCPLITFCCGNCHRRYCCLDAFKMITEREQKRCMLFQFSPTTLAGIASSILLFVAIIATMVCCFMCSCCYLYQRRQQRGRTPYDAQQIPMATYPLEPMYDAYGKPLGPSEYPHAVYPMATHYPGMPPQYPVMHPGPYPPHLMDPAYSQAVIPDFLPTMSRRKVRGLTRTGRQVSEDPDLDNLLSTLSPEEMEELEKDMMKVPDLNPEDGAIIVQGESQPAQPHTGNNVSDAKLDSRRESGTKGRLSQREQSLEGEPKKESRKYRRQESRDSDVKEETNDKEKCEDNRMKDRRENRESTGNKTKDMISKLQEKKEDGKEKERKDDCRRRDDSKTKDIISKLREKNEKDVGKEKEKERKSEGVRTQGLVSKMLEKQSKAQESQESKSEEKRPKAEEKKAEDKNKPDVKLERQLSEKGEVQVKHDKAEKRTDREELVNHSDHVKEKEKKTSTETKVEEKTERDEIRGKVRKAAETEKLGNCVSKSAPNSKAKEEEDEESSMFDELMEQVRSNDPSLTELNVNNSEVIKTKTLIEFAGALHSNTHIKTLALANCRADDHVAYAIAGTIRSNKTITSINVDSNHLTGKGILSLIQALQHNATLTELRFQNQRHVCGGKTEMEMTKILKENTTLLKLGYHFELAGPRMTTTNILSRNMDRQRQKRLQEQKQAQANGEKKGTLEVPKGGGGGSLRSSPRASPKPSPMPSPMPSPKLTPKRRSGGPAPPPPPPPPGGGPPPPPPPMMDGDALRNSPTPRGGKNTRDQLLDSIRGSTVKQLKKREQRENKMEEYAREPCPWRIVDDCGGAFSMGAIGGGIFQAVKGFRNAPSGMSHRMRGSMTAIKTRAPQLGGSFAVWGGLFSMIDCSLVKVRGKEDPWNSITSGAMTGAILAARNGPMAMVGSAAMGGFLLALIEGSGILLTRFASSQFPTGLFEFLAEVMKKRSGCKITTRQTIKTAPDFYGLSEKRWTKIHLHFPSLKSQCTDLPFAILSLVICSSFTYHVYRTEMYLWACGNEVFCYVCLRCANVVITEDIYPRKFANVTAASQPLIKSGTEAWQYRQPLFDIQQLF</sequence>
<proteinExistence type="predicted"/>
<feature type="transmembrane region" description="Helical" evidence="10">
    <location>
        <begin position="95"/>
        <end position="123"/>
    </location>
</feature>
<evidence type="ECO:0000256" key="5">
    <source>
        <dbReference type="ARBA" id="ARBA00022737"/>
    </source>
</evidence>
<feature type="chain" id="PRO_5025377442" description="Leiomodin-1" evidence="11">
    <location>
        <begin position="34"/>
        <end position="1114"/>
    </location>
</feature>
<evidence type="ECO:0000256" key="2">
    <source>
        <dbReference type="ARBA" id="ARBA00004245"/>
    </source>
</evidence>
<evidence type="ECO:0000256" key="9">
    <source>
        <dbReference type="SAM" id="MobiDB-lite"/>
    </source>
</evidence>
<feature type="region of interest" description="Disordered" evidence="9">
    <location>
        <begin position="696"/>
        <end position="833"/>
    </location>
</feature>
<evidence type="ECO:0000256" key="11">
    <source>
        <dbReference type="SAM" id="SignalP"/>
    </source>
</evidence>
<feature type="compositionally biased region" description="Pro residues" evidence="9">
    <location>
        <begin position="769"/>
        <end position="789"/>
    </location>
</feature>
<dbReference type="GO" id="GO:0005865">
    <property type="term" value="C:striated muscle thin filament"/>
    <property type="evidence" value="ECO:0007669"/>
    <property type="project" value="TreeGrafter"/>
</dbReference>
<accession>A0A6A4SP93</accession>
<dbReference type="PANTHER" id="PTHR10901">
    <property type="entry name" value="TROPOMODULIN"/>
    <property type="match status" value="1"/>
</dbReference>
<dbReference type="InterPro" id="IPR053891">
    <property type="entry name" value="Shisa_N"/>
</dbReference>
<keyword evidence="3" id="KW-0963">Cytoplasm</keyword>
<evidence type="ECO:0000256" key="7">
    <source>
        <dbReference type="ARBA" id="ARBA00055149"/>
    </source>
</evidence>
<feature type="compositionally biased region" description="Pro residues" evidence="9">
    <location>
        <begin position="745"/>
        <end position="759"/>
    </location>
</feature>
<keyword evidence="10" id="KW-1133">Transmembrane helix</keyword>
<dbReference type="GO" id="GO:0005523">
    <property type="term" value="F:tropomyosin binding"/>
    <property type="evidence" value="ECO:0007669"/>
    <property type="project" value="InterPro"/>
</dbReference>
<dbReference type="PANTHER" id="PTHR10901:SF5">
    <property type="entry name" value="LEIOMODIN-1"/>
    <property type="match status" value="1"/>
</dbReference>